<protein>
    <submittedName>
        <fullName evidence="3">Selenocysteine lyase/Cysteine desulfurase</fullName>
    </submittedName>
</protein>
<dbReference type="PANTHER" id="PTHR43586:SF21">
    <property type="entry name" value="PYRIDOXAL PHOSPHATE (PLP)-DEPENDENT ASPARTATE AMINOTRANSFERASE SUPERFAMILY"/>
    <property type="match status" value="1"/>
</dbReference>
<feature type="region of interest" description="Disordered" evidence="1">
    <location>
        <begin position="1"/>
        <end position="29"/>
    </location>
</feature>
<dbReference type="Proteomes" id="UP000184295">
    <property type="component" value="Unassembled WGS sequence"/>
</dbReference>
<evidence type="ECO:0000313" key="4">
    <source>
        <dbReference type="Proteomes" id="UP000184295"/>
    </source>
</evidence>
<dbReference type="Gene3D" id="3.90.1150.10">
    <property type="entry name" value="Aspartate Aminotransferase, domain 1"/>
    <property type="match status" value="1"/>
</dbReference>
<feature type="compositionally biased region" description="Polar residues" evidence="1">
    <location>
        <begin position="1"/>
        <end position="12"/>
    </location>
</feature>
<gene>
    <name evidence="3" type="ORF">SAMN02745225_00194</name>
</gene>
<dbReference type="GO" id="GO:0016829">
    <property type="term" value="F:lyase activity"/>
    <property type="evidence" value="ECO:0007669"/>
    <property type="project" value="UniProtKB-KW"/>
</dbReference>
<evidence type="ECO:0000256" key="1">
    <source>
        <dbReference type="SAM" id="MobiDB-lite"/>
    </source>
</evidence>
<dbReference type="Gene3D" id="3.40.640.10">
    <property type="entry name" value="Type I PLP-dependent aspartate aminotransferase-like (Major domain)"/>
    <property type="match status" value="1"/>
</dbReference>
<organism evidence="3 4">
    <name type="scientific">Ferrithrix thermotolerans DSM 19514</name>
    <dbReference type="NCBI Taxonomy" id="1121881"/>
    <lineage>
        <taxon>Bacteria</taxon>
        <taxon>Bacillati</taxon>
        <taxon>Actinomycetota</taxon>
        <taxon>Acidimicrobiia</taxon>
        <taxon>Acidimicrobiales</taxon>
        <taxon>Acidimicrobiaceae</taxon>
        <taxon>Ferrithrix</taxon>
    </lineage>
</organism>
<dbReference type="Pfam" id="PF00266">
    <property type="entry name" value="Aminotran_5"/>
    <property type="match status" value="1"/>
</dbReference>
<dbReference type="SUPFAM" id="SSF53383">
    <property type="entry name" value="PLP-dependent transferases"/>
    <property type="match status" value="1"/>
</dbReference>
<reference evidence="4" key="1">
    <citation type="submission" date="2016-11" db="EMBL/GenBank/DDBJ databases">
        <authorList>
            <person name="Varghese N."/>
            <person name="Submissions S."/>
        </authorList>
    </citation>
    <scope>NUCLEOTIDE SEQUENCE [LARGE SCALE GENOMIC DNA]</scope>
    <source>
        <strain evidence="4">DSM 19514</strain>
    </source>
</reference>
<dbReference type="InterPro" id="IPR000192">
    <property type="entry name" value="Aminotrans_V_dom"/>
</dbReference>
<evidence type="ECO:0000313" key="3">
    <source>
        <dbReference type="EMBL" id="SHE29689.1"/>
    </source>
</evidence>
<accession>A0A1M4SBW4</accession>
<sequence length="381" mass="41382">MPSNTLCSMTPNTSRRTTSQTSGSVDPSTKLASLETRLSDAFTPNGHFLDTATIGLPPKIAIEKMDEVLKGWQEGTLYTPDFDVSVRNSLTHFSELVGVEAVNCAIVPQVSITTAMVAGSLPEGSTVLLAEEDFTSVLFPFFVQGDLGRLKLRVVPLERLYESMTQEVDLVAVSAVQSADGRVVDLEILSSLCEEHSIKSYLDLTQAAGWKQIPGYRFDVLAASAYKWLCSPRGTGFMAVSPSAQGWLKPFNAGWYAGTDPWTSIYGSPLRLSEQAWRYNVSPDWFGYYAAAPTLALLSEIGTEAIEAHNVHLANLLRSELGIASSNSAIVSLKTDTPLEEFMAANIQTSVRAGKTRITFHLYNDASDVEVAAKVLARGVR</sequence>
<evidence type="ECO:0000259" key="2">
    <source>
        <dbReference type="Pfam" id="PF00266"/>
    </source>
</evidence>
<dbReference type="InterPro" id="IPR015422">
    <property type="entry name" value="PyrdxlP-dep_Trfase_small"/>
</dbReference>
<keyword evidence="4" id="KW-1185">Reference proteome</keyword>
<name>A0A1M4SBW4_9ACTN</name>
<feature type="domain" description="Aminotransferase class V" evidence="2">
    <location>
        <begin position="156"/>
        <end position="322"/>
    </location>
</feature>
<dbReference type="InterPro" id="IPR015424">
    <property type="entry name" value="PyrdxlP-dep_Trfase"/>
</dbReference>
<dbReference type="InterPro" id="IPR015421">
    <property type="entry name" value="PyrdxlP-dep_Trfase_major"/>
</dbReference>
<proteinExistence type="predicted"/>
<keyword evidence="3" id="KW-0456">Lyase</keyword>
<dbReference type="AlphaFoldDB" id="A0A1M4SBW4"/>
<feature type="compositionally biased region" description="Low complexity" evidence="1">
    <location>
        <begin position="13"/>
        <end position="24"/>
    </location>
</feature>
<dbReference type="PANTHER" id="PTHR43586">
    <property type="entry name" value="CYSTEINE DESULFURASE"/>
    <property type="match status" value="1"/>
</dbReference>
<dbReference type="EMBL" id="FQUL01000002">
    <property type="protein sequence ID" value="SHE29689.1"/>
    <property type="molecule type" value="Genomic_DNA"/>
</dbReference>
<dbReference type="STRING" id="1121881.SAMN02745225_00194"/>